<organism evidence="2 3">
    <name type="scientific">Palleronia aestuarii</name>
    <dbReference type="NCBI Taxonomy" id="568105"/>
    <lineage>
        <taxon>Bacteria</taxon>
        <taxon>Pseudomonadati</taxon>
        <taxon>Pseudomonadota</taxon>
        <taxon>Alphaproteobacteria</taxon>
        <taxon>Rhodobacterales</taxon>
        <taxon>Roseobacteraceae</taxon>
        <taxon>Palleronia</taxon>
    </lineage>
</organism>
<dbReference type="PANTHER" id="PTHR48207">
    <property type="entry name" value="SUCCINATE--HYDROXYMETHYLGLUTARATE COA-TRANSFERASE"/>
    <property type="match status" value="1"/>
</dbReference>
<dbReference type="InterPro" id="IPR050483">
    <property type="entry name" value="CoA-transferase_III_domain"/>
</dbReference>
<name>A0A2W7PLT2_9RHOB</name>
<keyword evidence="1 2" id="KW-0808">Transferase</keyword>
<keyword evidence="3" id="KW-1185">Reference proteome</keyword>
<sequence>MSKPLENVRVLDLTNVLAGPFCCHQLAHMGAEVIKVEAVGRGDLARQLGADPDLNSRNMGVSFLAQNAGKKSVTVNLKHPDGKAVFLRLVKTADVVVENFRPGVMTRLGVGYEELKKLKPDLVYCAISGFGQEGPWVHRPAYDQIIQGASGVMSITGDEESAPLRVGYPIADTVGGMTAAFAIAASLNGTPKGGFLDISMLESVLSTMGWAVSNHLIAGQEPRAHGNENPTSAPSGAFEAGGGLLNIAANKDEQWVLLTNHLDLAHLRDRPEYATREDRKKNRKALKGEIEEVLRTRPARDWAEELNRIGVPAGAILSVPEILSVPQIADRGFLCTFAEVPGVGRDIQVVTTGIKVNGKAPTVADPPPQLGQHNEQVWRELGLSDSEMENLKYSGAI</sequence>
<dbReference type="Proteomes" id="UP000248916">
    <property type="component" value="Unassembled WGS sequence"/>
</dbReference>
<dbReference type="PANTHER" id="PTHR48207:SF3">
    <property type="entry name" value="SUCCINATE--HYDROXYMETHYLGLUTARATE COA-TRANSFERASE"/>
    <property type="match status" value="1"/>
</dbReference>
<dbReference type="OrthoDB" id="7208981at2"/>
<dbReference type="Gene3D" id="3.40.50.10540">
    <property type="entry name" value="Crotonobetainyl-coa:carnitine coa-transferase, domain 1"/>
    <property type="match status" value="1"/>
</dbReference>
<dbReference type="InterPro" id="IPR003673">
    <property type="entry name" value="CoA-Trfase_fam_III"/>
</dbReference>
<evidence type="ECO:0000256" key="1">
    <source>
        <dbReference type="ARBA" id="ARBA00022679"/>
    </source>
</evidence>
<dbReference type="InterPro" id="IPR023606">
    <property type="entry name" value="CoA-Trfase_III_dom_1_sf"/>
</dbReference>
<dbReference type="SUPFAM" id="SSF89796">
    <property type="entry name" value="CoA-transferase family III (CaiB/BaiF)"/>
    <property type="match status" value="1"/>
</dbReference>
<protein>
    <submittedName>
        <fullName evidence="2">Formyl-CoA transferase</fullName>
    </submittedName>
</protein>
<proteinExistence type="predicted"/>
<dbReference type="AlphaFoldDB" id="A0A2W7PLT2"/>
<dbReference type="EMBL" id="QKZL01000051">
    <property type="protein sequence ID" value="PZX10269.1"/>
    <property type="molecule type" value="Genomic_DNA"/>
</dbReference>
<evidence type="ECO:0000313" key="2">
    <source>
        <dbReference type="EMBL" id="PZX10269.1"/>
    </source>
</evidence>
<dbReference type="Pfam" id="PF02515">
    <property type="entry name" value="CoA_transf_3"/>
    <property type="match status" value="1"/>
</dbReference>
<dbReference type="InterPro" id="IPR044855">
    <property type="entry name" value="CoA-Trfase_III_dom3_sf"/>
</dbReference>
<gene>
    <name evidence="2" type="ORF">LX81_04289</name>
</gene>
<evidence type="ECO:0000313" key="3">
    <source>
        <dbReference type="Proteomes" id="UP000248916"/>
    </source>
</evidence>
<accession>A0A2W7PLT2</accession>
<dbReference type="Gene3D" id="3.30.1540.10">
    <property type="entry name" value="formyl-coa transferase, domain 3"/>
    <property type="match status" value="1"/>
</dbReference>
<dbReference type="GO" id="GO:0008410">
    <property type="term" value="F:CoA-transferase activity"/>
    <property type="evidence" value="ECO:0007669"/>
    <property type="project" value="TreeGrafter"/>
</dbReference>
<reference evidence="2 3" key="1">
    <citation type="submission" date="2018-06" db="EMBL/GenBank/DDBJ databases">
        <title>Genomic Encyclopedia of Archaeal and Bacterial Type Strains, Phase II (KMG-II): from individual species to whole genera.</title>
        <authorList>
            <person name="Goeker M."/>
        </authorList>
    </citation>
    <scope>NUCLEOTIDE SEQUENCE [LARGE SCALE GENOMIC DNA]</scope>
    <source>
        <strain evidence="2 3">DSM 22009</strain>
    </source>
</reference>
<comment type="caution">
    <text evidence="2">The sequence shown here is derived from an EMBL/GenBank/DDBJ whole genome shotgun (WGS) entry which is preliminary data.</text>
</comment>
<dbReference type="RefSeq" id="WP_111539221.1">
    <property type="nucleotide sequence ID" value="NZ_QKZL01000051.1"/>
</dbReference>